<name>A0A1S3IIR8_LINAN</name>
<dbReference type="Proteomes" id="UP000085678">
    <property type="component" value="Unplaced"/>
</dbReference>
<evidence type="ECO:0000313" key="3">
    <source>
        <dbReference type="Proteomes" id="UP000085678"/>
    </source>
</evidence>
<dbReference type="PANTHER" id="PTHR33393">
    <property type="entry name" value="POLYGLUTAMINE SYNTHESIS ACCESSORY PROTEIN RV0574C-RELATED"/>
    <property type="match status" value="1"/>
</dbReference>
<dbReference type="Gene3D" id="3.60.21.10">
    <property type="match status" value="1"/>
</dbReference>
<reference evidence="4" key="1">
    <citation type="submission" date="2025-08" db="UniProtKB">
        <authorList>
            <consortium name="RefSeq"/>
        </authorList>
    </citation>
    <scope>IDENTIFICATION</scope>
    <source>
        <tissue evidence="4">Gonads</tissue>
    </source>
</reference>
<dbReference type="InterPro" id="IPR019079">
    <property type="entry name" value="Capsule_synth_CapA"/>
</dbReference>
<evidence type="ECO:0000313" key="4">
    <source>
        <dbReference type="RefSeq" id="XP_013397781.1"/>
    </source>
</evidence>
<comment type="similarity">
    <text evidence="1">Belongs to the CapA family.</text>
</comment>
<dbReference type="InParanoid" id="A0A1S3IIR8"/>
<dbReference type="InterPro" id="IPR029052">
    <property type="entry name" value="Metallo-depent_PP-like"/>
</dbReference>
<dbReference type="CDD" id="cd07381">
    <property type="entry name" value="MPP_CapA"/>
    <property type="match status" value="1"/>
</dbReference>
<organism evidence="3 4">
    <name type="scientific">Lingula anatina</name>
    <name type="common">Brachiopod</name>
    <name type="synonym">Lingula unguis</name>
    <dbReference type="NCBI Taxonomy" id="7574"/>
    <lineage>
        <taxon>Eukaryota</taxon>
        <taxon>Metazoa</taxon>
        <taxon>Spiralia</taxon>
        <taxon>Lophotrochozoa</taxon>
        <taxon>Brachiopoda</taxon>
        <taxon>Linguliformea</taxon>
        <taxon>Lingulata</taxon>
        <taxon>Lingulida</taxon>
        <taxon>Linguloidea</taxon>
        <taxon>Lingulidae</taxon>
        <taxon>Lingula</taxon>
    </lineage>
</organism>
<feature type="domain" description="Capsule synthesis protein CapA" evidence="2">
    <location>
        <begin position="51"/>
        <end position="334"/>
    </location>
</feature>
<dbReference type="OMA" id="CGDVMTG"/>
<dbReference type="RefSeq" id="XP_013397781.1">
    <property type="nucleotide sequence ID" value="XM_013542327.1"/>
</dbReference>
<dbReference type="SMART" id="SM00854">
    <property type="entry name" value="PGA_cap"/>
    <property type="match status" value="1"/>
</dbReference>
<dbReference type="AlphaFoldDB" id="A0A1S3IIR8"/>
<accession>A0A1S3IIR8</accession>
<dbReference type="KEGG" id="lak:106164428"/>
<protein>
    <submittedName>
        <fullName evidence="4">Uncharacterized protein LOC106164428</fullName>
    </submittedName>
</protein>
<gene>
    <name evidence="4" type="primary">LOC106164428</name>
</gene>
<dbReference type="GeneID" id="106164428"/>
<evidence type="ECO:0000259" key="2">
    <source>
        <dbReference type="SMART" id="SM00854"/>
    </source>
</evidence>
<sequence length="421" mass="47116">MFDPRRLHPYLLASGVTRFLASLFSTKSGSWNPNSNTAGTKMMANPEKLIRVFMVGDVMLGRGIDMILPHHCDPKLYEGYVTDARDYVKLSVDQSGALPTERGMRYVWGDALEILEEKKPDIRLINLETSITTSETPWLGKGINYRMHPGNVETLKEAKIDCCVLSNNHVLDWGYPGLEETLSTLRSANITYVGAGKDISEAQQPAVFDLPNKGRVLIFAGGHRSSGVFDEWQARKGKSGVNILNIDQLSHTVHELSQQVKKAKKPGDIVILSIHWGGNWGFKVPDMFQRFAHSAIDSAGVDVIHGHSSHHVKGVEVYKGKLIIYGCGDFLNDYEGIFHPDHVPYRSELSLMYLVDLDPETGDLVNLLMVPTMTKKMCVRRAEEEGVKWLHETMHMECKKLGGGVKRTGNELHLLLHDDDK</sequence>
<dbReference type="PANTHER" id="PTHR33393:SF11">
    <property type="entry name" value="POLYGLUTAMINE SYNTHESIS ACCESSORY PROTEIN RV0574C-RELATED"/>
    <property type="match status" value="1"/>
</dbReference>
<dbReference type="SUPFAM" id="SSF56300">
    <property type="entry name" value="Metallo-dependent phosphatases"/>
    <property type="match status" value="1"/>
</dbReference>
<evidence type="ECO:0000256" key="1">
    <source>
        <dbReference type="ARBA" id="ARBA00005662"/>
    </source>
</evidence>
<keyword evidence="3" id="KW-1185">Reference proteome</keyword>
<dbReference type="InterPro" id="IPR052169">
    <property type="entry name" value="CW_Biosynth-Accessory"/>
</dbReference>
<proteinExistence type="inferred from homology"/>
<dbReference type="OrthoDB" id="189619at2759"/>
<dbReference type="Pfam" id="PF09587">
    <property type="entry name" value="PGA_cap"/>
    <property type="match status" value="1"/>
</dbReference>